<dbReference type="InterPro" id="IPR013686">
    <property type="entry name" value="Polypept-transport_assoc_ShlB"/>
</dbReference>
<sequence length="594" mass="66057">MTERAGSIARTGPARFARGYFFFGCVMLTGLVATSSFAQVLPPVFDPTLRSGEPPLKKIPPPPVAPPGTVLPPAPRPPETDTRQQLGQVRVFVHDIHVVGSTVFTDAEIDEVTKPYKGRTLTTEDLERLRVALTLLYVNRGYITSGAVIPDQDVTLGTITIQIIEGTLARLDVEGTDWFQDSYLRDRVELGVRKPLAIAPLQERLQLLQQDSRLERINAELRPGERRGESTLNLRVKEASPWKAWIDLNNHQPPVVGAERGLATIAHQNLTGHGDPFSFTYGRSRGVTPIIDTAYTLPITRYDTTVTGYYRRNDFLVIDDAFRFLDLKADAEIIGVTLRQPLYRTLTDEFAVAITGERLYNKITTAEPGLAQLFIPGSSDTGVNTVSALRFIQEYVHRTSNSVIAARSRFTVGLNVLGATNNSGPVPDTQFFAWLGQIQGIRRVDEWGGVQFMGHMSLQLANDRLFPLEQVPVGGRFSVRGYRENTLIRDNAFLATVESRIPLVTYPTGEPRVQFAQFVDLGRSWNAKGGTPDPETLASVGLGLRWTVLPQQRAWMEVYWGLPLNYNNVHRPEGDARDPLQDNGLHVQIVVQVL</sequence>
<evidence type="ECO:0000313" key="13">
    <source>
        <dbReference type="Proteomes" id="UP000069205"/>
    </source>
</evidence>
<dbReference type="InterPro" id="IPR005565">
    <property type="entry name" value="Hemolysn_activator_HlyB_C"/>
</dbReference>
<evidence type="ECO:0000256" key="4">
    <source>
        <dbReference type="ARBA" id="ARBA00022452"/>
    </source>
</evidence>
<evidence type="ECO:0000256" key="6">
    <source>
        <dbReference type="ARBA" id="ARBA00022927"/>
    </source>
</evidence>
<keyword evidence="6" id="KW-0653">Protein transport</keyword>
<keyword evidence="3" id="KW-0813">Transport</keyword>
<keyword evidence="7 10" id="KW-0472">Membrane</keyword>
<organism evidence="12 13">
    <name type="scientific">Nitrospira moscoviensis</name>
    <dbReference type="NCBI Taxonomy" id="42253"/>
    <lineage>
        <taxon>Bacteria</taxon>
        <taxon>Pseudomonadati</taxon>
        <taxon>Nitrospirota</taxon>
        <taxon>Nitrospiria</taxon>
        <taxon>Nitrospirales</taxon>
        <taxon>Nitrospiraceae</taxon>
        <taxon>Nitrospira</taxon>
    </lineage>
</organism>
<evidence type="ECO:0000256" key="8">
    <source>
        <dbReference type="ARBA" id="ARBA00023237"/>
    </source>
</evidence>
<gene>
    <name evidence="12" type="ORF">NITMOv2_2887</name>
</gene>
<feature type="domain" description="POTRA" evidence="11">
    <location>
        <begin position="91"/>
        <end position="166"/>
    </location>
</feature>
<dbReference type="OrthoDB" id="9760658at2"/>
<dbReference type="Proteomes" id="UP000069205">
    <property type="component" value="Chromosome"/>
</dbReference>
<evidence type="ECO:0000313" key="12">
    <source>
        <dbReference type="EMBL" id="ALA59293.1"/>
    </source>
</evidence>
<feature type="region of interest" description="Disordered" evidence="9">
    <location>
        <begin position="52"/>
        <end position="82"/>
    </location>
</feature>
<dbReference type="Pfam" id="PF03865">
    <property type="entry name" value="ShlB"/>
    <property type="match status" value="1"/>
</dbReference>
<proteinExistence type="inferred from homology"/>
<name>A0A0K2GEB4_NITMO</name>
<reference evidence="12 13" key="1">
    <citation type="journal article" date="2015" name="Proc. Natl. Acad. Sci. U.S.A.">
        <title>Expanded metabolic versatility of ubiquitous nitrite-oxidizing bacteria from the genus Nitrospira.</title>
        <authorList>
            <person name="Koch H."/>
            <person name="Lucker S."/>
            <person name="Albertsen M."/>
            <person name="Kitzinger K."/>
            <person name="Herbold C."/>
            <person name="Spieck E."/>
            <person name="Nielsen P.H."/>
            <person name="Wagner M."/>
            <person name="Daims H."/>
        </authorList>
    </citation>
    <scope>NUCLEOTIDE SEQUENCE [LARGE SCALE GENOMIC DNA]</scope>
    <source>
        <strain evidence="12 13">NSP M-1</strain>
    </source>
</reference>
<dbReference type="PANTHER" id="PTHR34597:SF3">
    <property type="entry name" value="OUTER MEMBRANE TRANSPORTER CDIB"/>
    <property type="match status" value="1"/>
</dbReference>
<keyword evidence="8" id="KW-0998">Cell outer membrane</keyword>
<dbReference type="KEGG" id="nmv:NITMOv2_2887"/>
<dbReference type="Pfam" id="PF08479">
    <property type="entry name" value="POTRA_2"/>
    <property type="match status" value="1"/>
</dbReference>
<keyword evidence="13" id="KW-1185">Reference proteome</keyword>
<dbReference type="STRING" id="42253.NITMOv2_2887"/>
<comment type="similarity">
    <text evidence="2">Belongs to the TPS (TC 1.B.20) family.</text>
</comment>
<dbReference type="EMBL" id="CP011801">
    <property type="protein sequence ID" value="ALA59293.1"/>
    <property type="molecule type" value="Genomic_DNA"/>
</dbReference>
<dbReference type="Gene3D" id="2.40.160.50">
    <property type="entry name" value="membrane protein fhac: a member of the omp85/tpsb transporter family"/>
    <property type="match status" value="1"/>
</dbReference>
<evidence type="ECO:0000256" key="5">
    <source>
        <dbReference type="ARBA" id="ARBA00022692"/>
    </source>
</evidence>
<keyword evidence="10" id="KW-1133">Transmembrane helix</keyword>
<dbReference type="InterPro" id="IPR051544">
    <property type="entry name" value="TPS_OM_transporter"/>
</dbReference>
<dbReference type="PROSITE" id="PS51779">
    <property type="entry name" value="POTRA"/>
    <property type="match status" value="1"/>
</dbReference>
<dbReference type="Gene3D" id="3.10.20.310">
    <property type="entry name" value="membrane protein fhac"/>
    <property type="match status" value="1"/>
</dbReference>
<evidence type="ECO:0000256" key="10">
    <source>
        <dbReference type="SAM" id="Phobius"/>
    </source>
</evidence>
<dbReference type="PANTHER" id="PTHR34597">
    <property type="entry name" value="SLR1661 PROTEIN"/>
    <property type="match status" value="1"/>
</dbReference>
<comment type="subcellular location">
    <subcellularLocation>
        <location evidence="1">Cell outer membrane</location>
    </subcellularLocation>
</comment>
<feature type="transmembrane region" description="Helical" evidence="10">
    <location>
        <begin position="20"/>
        <end position="41"/>
    </location>
</feature>
<evidence type="ECO:0000256" key="3">
    <source>
        <dbReference type="ARBA" id="ARBA00022448"/>
    </source>
</evidence>
<evidence type="ECO:0000256" key="7">
    <source>
        <dbReference type="ARBA" id="ARBA00023136"/>
    </source>
</evidence>
<dbReference type="GO" id="GO:0008320">
    <property type="term" value="F:protein transmembrane transporter activity"/>
    <property type="evidence" value="ECO:0007669"/>
    <property type="project" value="TreeGrafter"/>
</dbReference>
<evidence type="ECO:0000256" key="2">
    <source>
        <dbReference type="ARBA" id="ARBA00009055"/>
    </source>
</evidence>
<dbReference type="GO" id="GO:0098046">
    <property type="term" value="C:type V protein secretion system complex"/>
    <property type="evidence" value="ECO:0007669"/>
    <property type="project" value="TreeGrafter"/>
</dbReference>
<protein>
    <submittedName>
        <fullName evidence="12">Putative Surface antigen (D15)</fullName>
    </submittedName>
</protein>
<accession>A0A0K2GEB4</accession>
<evidence type="ECO:0000256" key="1">
    <source>
        <dbReference type="ARBA" id="ARBA00004442"/>
    </source>
</evidence>
<dbReference type="GO" id="GO:0046819">
    <property type="term" value="P:protein secretion by the type V secretion system"/>
    <property type="evidence" value="ECO:0007669"/>
    <property type="project" value="TreeGrafter"/>
</dbReference>
<evidence type="ECO:0000256" key="9">
    <source>
        <dbReference type="SAM" id="MobiDB-lite"/>
    </source>
</evidence>
<keyword evidence="5 10" id="KW-0812">Transmembrane</keyword>
<feature type="compositionally biased region" description="Pro residues" evidence="9">
    <location>
        <begin position="57"/>
        <end position="77"/>
    </location>
</feature>
<dbReference type="GO" id="GO:0009279">
    <property type="term" value="C:cell outer membrane"/>
    <property type="evidence" value="ECO:0007669"/>
    <property type="project" value="UniProtKB-SubCell"/>
</dbReference>
<keyword evidence="4" id="KW-1134">Transmembrane beta strand</keyword>
<dbReference type="PATRIC" id="fig|42253.5.peg.2854"/>
<dbReference type="InterPro" id="IPR034746">
    <property type="entry name" value="POTRA"/>
</dbReference>
<evidence type="ECO:0000259" key="11">
    <source>
        <dbReference type="PROSITE" id="PS51779"/>
    </source>
</evidence>
<dbReference type="AlphaFoldDB" id="A0A0K2GEB4"/>